<organism evidence="2 3">
    <name type="scientific">Saccharibacillus endophyticus</name>
    <dbReference type="NCBI Taxonomy" id="2060666"/>
    <lineage>
        <taxon>Bacteria</taxon>
        <taxon>Bacillati</taxon>
        <taxon>Bacillota</taxon>
        <taxon>Bacilli</taxon>
        <taxon>Bacillales</taxon>
        <taxon>Paenibacillaceae</taxon>
        <taxon>Saccharibacillus</taxon>
    </lineage>
</organism>
<dbReference type="PROSITE" id="PS00108">
    <property type="entry name" value="PROTEIN_KINASE_ST"/>
    <property type="match status" value="1"/>
</dbReference>
<dbReference type="Gene3D" id="3.30.200.20">
    <property type="entry name" value="Phosphorylase Kinase, domain 1"/>
    <property type="match status" value="1"/>
</dbReference>
<proteinExistence type="predicted"/>
<dbReference type="EMBL" id="BMDD01000005">
    <property type="protein sequence ID" value="GGH84751.1"/>
    <property type="molecule type" value="Genomic_DNA"/>
</dbReference>
<dbReference type="RefSeq" id="WP_172241504.1">
    <property type="nucleotide sequence ID" value="NZ_BMDD01000005.1"/>
</dbReference>
<evidence type="ECO:0000259" key="1">
    <source>
        <dbReference type="PROSITE" id="PS50011"/>
    </source>
</evidence>
<keyword evidence="3" id="KW-1185">Reference proteome</keyword>
<dbReference type="PANTHER" id="PTHR44167">
    <property type="entry name" value="OVARIAN-SPECIFIC SERINE/THREONINE-PROTEIN KINASE LOK-RELATED"/>
    <property type="match status" value="1"/>
</dbReference>
<dbReference type="SUPFAM" id="SSF56112">
    <property type="entry name" value="Protein kinase-like (PK-like)"/>
    <property type="match status" value="1"/>
</dbReference>
<dbReference type="SMART" id="SM00220">
    <property type="entry name" value="S_TKc"/>
    <property type="match status" value="1"/>
</dbReference>
<feature type="domain" description="Protein kinase" evidence="1">
    <location>
        <begin position="11"/>
        <end position="283"/>
    </location>
</feature>
<dbReference type="PROSITE" id="PS50011">
    <property type="entry name" value="PROTEIN_KINASE_DOM"/>
    <property type="match status" value="1"/>
</dbReference>
<dbReference type="InterPro" id="IPR008271">
    <property type="entry name" value="Ser/Thr_kinase_AS"/>
</dbReference>
<evidence type="ECO:0000313" key="2">
    <source>
        <dbReference type="EMBL" id="GGH84751.1"/>
    </source>
</evidence>
<gene>
    <name evidence="2" type="ORF">GCM10007362_40550</name>
</gene>
<sequence length="442" mass="52025">MNKTEKYSPYKVIDKNFAAGGNAKVLLVKNEKGEKYALKSMKMNSAEDVRKIKRFLNEIKIVEKYQYKIKGIVPIVFKFIPEKINGDFEYTKDLKGVEVWYVMELAEPVSERLSDCDDLKEIIDCVISLSETLEELHRNKIVHRDIKPSNIYYYKSEWAFGDFGLVAYPDFENDALTKINERLGNHATIAPEMRRAGQVEDARPADVWSLAKTLWMLLTKNSDLCFEGTYSRSDKEISIAKYWKEWPISSLHDILEISTSYEPKSRIDITEFSTLLKEYKEMIMHKGRILSYEELKLRESKSKDRIYFHNSANSIISRDEVIREHYSQVCQEAYFIKQDQAEEATILKYIKKELEFFYTKKYLISPILRHFRNENLPSIRIYVEYTDFMYKFVTALVCSEKMISSFNTPLLLENYYDSKGEVDYKIIDKFIQIIDLNSMNSV</sequence>
<dbReference type="InterPro" id="IPR011009">
    <property type="entry name" value="Kinase-like_dom_sf"/>
</dbReference>
<dbReference type="InterPro" id="IPR000719">
    <property type="entry name" value="Prot_kinase_dom"/>
</dbReference>
<dbReference type="Pfam" id="PF00069">
    <property type="entry name" value="Pkinase"/>
    <property type="match status" value="1"/>
</dbReference>
<dbReference type="PANTHER" id="PTHR44167:SF24">
    <property type="entry name" value="SERINE_THREONINE-PROTEIN KINASE CHK2"/>
    <property type="match status" value="1"/>
</dbReference>
<dbReference type="Gene3D" id="1.10.510.10">
    <property type="entry name" value="Transferase(Phosphotransferase) domain 1"/>
    <property type="match status" value="1"/>
</dbReference>
<protein>
    <recommendedName>
        <fullName evidence="1">Protein kinase domain-containing protein</fullName>
    </recommendedName>
</protein>
<accession>A0ABQ2A4P5</accession>
<evidence type="ECO:0000313" key="3">
    <source>
        <dbReference type="Proteomes" id="UP000605427"/>
    </source>
</evidence>
<comment type="caution">
    <text evidence="2">The sequence shown here is derived from an EMBL/GenBank/DDBJ whole genome shotgun (WGS) entry which is preliminary data.</text>
</comment>
<dbReference type="Proteomes" id="UP000605427">
    <property type="component" value="Unassembled WGS sequence"/>
</dbReference>
<name>A0ABQ2A4P5_9BACL</name>
<reference evidence="3" key="1">
    <citation type="journal article" date="2019" name="Int. J. Syst. Evol. Microbiol.">
        <title>The Global Catalogue of Microorganisms (GCM) 10K type strain sequencing project: providing services to taxonomists for standard genome sequencing and annotation.</title>
        <authorList>
            <consortium name="The Broad Institute Genomics Platform"/>
            <consortium name="The Broad Institute Genome Sequencing Center for Infectious Disease"/>
            <person name="Wu L."/>
            <person name="Ma J."/>
        </authorList>
    </citation>
    <scope>NUCLEOTIDE SEQUENCE [LARGE SCALE GENOMIC DNA]</scope>
    <source>
        <strain evidence="3">CCM 8702</strain>
    </source>
</reference>